<accession>A0A4Y2E8U9</accession>
<evidence type="ECO:0000313" key="2">
    <source>
        <dbReference type="Proteomes" id="UP000499080"/>
    </source>
</evidence>
<comment type="caution">
    <text evidence="1">The sequence shown here is derived from an EMBL/GenBank/DDBJ whole genome shotgun (WGS) entry which is preliminary data.</text>
</comment>
<dbReference type="Proteomes" id="UP000499080">
    <property type="component" value="Unassembled WGS sequence"/>
</dbReference>
<name>A0A4Y2E8U9_ARAVE</name>
<reference evidence="1 2" key="1">
    <citation type="journal article" date="2019" name="Sci. Rep.">
        <title>Orb-weaving spider Araneus ventricosus genome elucidates the spidroin gene catalogue.</title>
        <authorList>
            <person name="Kono N."/>
            <person name="Nakamura H."/>
            <person name="Ohtoshi R."/>
            <person name="Moran D.A.P."/>
            <person name="Shinohara A."/>
            <person name="Yoshida Y."/>
            <person name="Fujiwara M."/>
            <person name="Mori M."/>
            <person name="Tomita M."/>
            <person name="Arakawa K."/>
        </authorList>
    </citation>
    <scope>NUCLEOTIDE SEQUENCE [LARGE SCALE GENOMIC DNA]</scope>
</reference>
<keyword evidence="2" id="KW-1185">Reference proteome</keyword>
<organism evidence="1 2">
    <name type="scientific">Araneus ventricosus</name>
    <name type="common">Orbweaver spider</name>
    <name type="synonym">Epeira ventricosa</name>
    <dbReference type="NCBI Taxonomy" id="182803"/>
    <lineage>
        <taxon>Eukaryota</taxon>
        <taxon>Metazoa</taxon>
        <taxon>Ecdysozoa</taxon>
        <taxon>Arthropoda</taxon>
        <taxon>Chelicerata</taxon>
        <taxon>Arachnida</taxon>
        <taxon>Araneae</taxon>
        <taxon>Araneomorphae</taxon>
        <taxon>Entelegynae</taxon>
        <taxon>Araneoidea</taxon>
        <taxon>Araneidae</taxon>
        <taxon>Araneus</taxon>
    </lineage>
</organism>
<dbReference type="OrthoDB" id="8117402at2759"/>
<protein>
    <submittedName>
        <fullName evidence="1">Uncharacterized protein</fullName>
    </submittedName>
</protein>
<sequence>MAKLIKKFKRTASIGHANTSRRQKTATGEGTSTQVRAAVVRILTKRTGSVFVQVEISQSSAMRNLLINKWHPDRQLILQHLIEEILDPREEIYECTLNMHENVPGQNCLNQSSLCDHMKGRHFGHVL</sequence>
<dbReference type="AlphaFoldDB" id="A0A4Y2E8U9"/>
<proteinExistence type="predicted"/>
<dbReference type="EMBL" id="BGPR01000532">
    <property type="protein sequence ID" value="GBM25197.1"/>
    <property type="molecule type" value="Genomic_DNA"/>
</dbReference>
<evidence type="ECO:0000313" key="1">
    <source>
        <dbReference type="EMBL" id="GBM25197.1"/>
    </source>
</evidence>
<gene>
    <name evidence="1" type="ORF">AVEN_184610_1</name>
</gene>